<dbReference type="AlphaFoldDB" id="A0A9W9XGJ8"/>
<evidence type="ECO:0000256" key="1">
    <source>
        <dbReference type="SAM" id="MobiDB-lite"/>
    </source>
</evidence>
<dbReference type="RefSeq" id="XP_056792522.1">
    <property type="nucleotide sequence ID" value="XM_056932563.1"/>
</dbReference>
<name>A0A9W9XGJ8_9EURO</name>
<reference evidence="2" key="2">
    <citation type="journal article" date="2023" name="IMA Fungus">
        <title>Comparative genomic study of the Penicillium genus elucidates a diverse pangenome and 15 lateral gene transfer events.</title>
        <authorList>
            <person name="Petersen C."/>
            <person name="Sorensen T."/>
            <person name="Nielsen M.R."/>
            <person name="Sondergaard T.E."/>
            <person name="Sorensen J.L."/>
            <person name="Fitzpatrick D.A."/>
            <person name="Frisvad J.C."/>
            <person name="Nielsen K.L."/>
        </authorList>
    </citation>
    <scope>NUCLEOTIDE SEQUENCE</scope>
    <source>
        <strain evidence="2">IBT 30728</strain>
    </source>
</reference>
<reference evidence="2" key="1">
    <citation type="submission" date="2022-12" db="EMBL/GenBank/DDBJ databases">
        <authorList>
            <person name="Petersen C."/>
        </authorList>
    </citation>
    <scope>NUCLEOTIDE SEQUENCE</scope>
    <source>
        <strain evidence="2">IBT 30728</strain>
    </source>
</reference>
<comment type="caution">
    <text evidence="2">The sequence shown here is derived from an EMBL/GenBank/DDBJ whole genome shotgun (WGS) entry which is preliminary data.</text>
</comment>
<evidence type="ECO:0000313" key="3">
    <source>
        <dbReference type="Proteomes" id="UP001148312"/>
    </source>
</evidence>
<proteinExistence type="predicted"/>
<gene>
    <name evidence="2" type="ORF">N7539_002960</name>
</gene>
<dbReference type="GeneID" id="81622812"/>
<organism evidence="2 3">
    <name type="scientific">Penicillium diatomitis</name>
    <dbReference type="NCBI Taxonomy" id="2819901"/>
    <lineage>
        <taxon>Eukaryota</taxon>
        <taxon>Fungi</taxon>
        <taxon>Dikarya</taxon>
        <taxon>Ascomycota</taxon>
        <taxon>Pezizomycotina</taxon>
        <taxon>Eurotiomycetes</taxon>
        <taxon>Eurotiomycetidae</taxon>
        <taxon>Eurotiales</taxon>
        <taxon>Aspergillaceae</taxon>
        <taxon>Penicillium</taxon>
    </lineage>
</organism>
<keyword evidence="3" id="KW-1185">Reference proteome</keyword>
<accession>A0A9W9XGJ8</accession>
<dbReference type="Proteomes" id="UP001148312">
    <property type="component" value="Unassembled WGS sequence"/>
</dbReference>
<dbReference type="EMBL" id="JAPWDQ010000003">
    <property type="protein sequence ID" value="KAJ5491393.1"/>
    <property type="molecule type" value="Genomic_DNA"/>
</dbReference>
<evidence type="ECO:0000313" key="2">
    <source>
        <dbReference type="EMBL" id="KAJ5491393.1"/>
    </source>
</evidence>
<protein>
    <submittedName>
        <fullName evidence="2">Uncharacterized protein</fullName>
    </submittedName>
</protein>
<feature type="region of interest" description="Disordered" evidence="1">
    <location>
        <begin position="1"/>
        <end position="43"/>
    </location>
</feature>
<sequence length="109" mass="12796">MTQLRLIRSRSKQAASIPSEDPWRNDNPFGPPPMQRSPSHHMRRLRETLAKWSPSALAEKEILRKQNQYKIPLTRRNVDHLVTVQQCDEAIRPTRTPEIQVVEWLQHVA</sequence>